<accession>A0ABT2ZCL7</accession>
<proteinExistence type="predicted"/>
<sequence>MGTGKSALGRLLIRLFGAANAITQNYVDKLTGRFSMTVPCCKLVICEEVNLRIGGGDLSQLWLQDILDNHLEEARSRAFFPAGQGRRTENGCLETPTASARKVRCRGRQLPA</sequence>
<keyword evidence="2" id="KW-1185">Reference proteome</keyword>
<dbReference type="Proteomes" id="UP001652542">
    <property type="component" value="Unassembled WGS sequence"/>
</dbReference>
<comment type="caution">
    <text evidence="1">The sequence shown here is derived from an EMBL/GenBank/DDBJ whole genome shotgun (WGS) entry which is preliminary data.</text>
</comment>
<reference evidence="1 2" key="1">
    <citation type="submission" date="2022-10" db="EMBL/GenBank/DDBJ databases">
        <title>Defluviimonas sp. nov., isolated from ocean surface water.</title>
        <authorList>
            <person name="He W."/>
            <person name="Wang L."/>
            <person name="Zhang D.-F."/>
        </authorList>
    </citation>
    <scope>NUCLEOTIDE SEQUENCE [LARGE SCALE GENOMIC DNA]</scope>
    <source>
        <strain evidence="1 2">WL0002</strain>
    </source>
</reference>
<gene>
    <name evidence="1" type="ORF">OEW28_09370</name>
</gene>
<evidence type="ECO:0000313" key="1">
    <source>
        <dbReference type="EMBL" id="MCV2868836.1"/>
    </source>
</evidence>
<protein>
    <submittedName>
        <fullName evidence="1">Uncharacterized protein</fullName>
    </submittedName>
</protein>
<evidence type="ECO:0000313" key="2">
    <source>
        <dbReference type="Proteomes" id="UP001652542"/>
    </source>
</evidence>
<dbReference type="EMBL" id="JAOWKY010000002">
    <property type="protein sequence ID" value="MCV2868836.1"/>
    <property type="molecule type" value="Genomic_DNA"/>
</dbReference>
<name>A0ABT2ZCL7_9RHOB</name>
<organism evidence="1 2">
    <name type="scientific">Albidovulum marisflavi</name>
    <dbReference type="NCBI Taxonomy" id="2984159"/>
    <lineage>
        <taxon>Bacteria</taxon>
        <taxon>Pseudomonadati</taxon>
        <taxon>Pseudomonadota</taxon>
        <taxon>Alphaproteobacteria</taxon>
        <taxon>Rhodobacterales</taxon>
        <taxon>Paracoccaceae</taxon>
        <taxon>Albidovulum</taxon>
    </lineage>
</organism>
<dbReference type="RefSeq" id="WP_263734501.1">
    <property type="nucleotide sequence ID" value="NZ_JAOWKY010000002.1"/>
</dbReference>